<keyword evidence="14" id="KW-1185">Reference proteome</keyword>
<dbReference type="InterPro" id="IPR043504">
    <property type="entry name" value="Peptidase_S1_PA_chymotrypsin"/>
</dbReference>
<evidence type="ECO:0000256" key="3">
    <source>
        <dbReference type="ARBA" id="ARBA00022525"/>
    </source>
</evidence>
<sequence length="260" mass="27650">MRPIVVLCLCLGIVAAVPTNPQRIVGGEATTVAQYPTIAALLYSYFGISFSQSCGGTILTRRAILTAAHCPSGDTINRWRIRVGSSYANSGGLVHTVIAIIVHPKYNSRTIDNDVAILRTTGSIIFGPVVKPAAISGNGYILEDNEEVWAAGWGTTSAGGLLSEQLRHVQLWTVNQVICRSRYATRAANITDNMLCSGVLDVGGRDQCQGDSGGPLYHNNVVVGICSWGISCATPQYPGVNTRVSRFADWIVANANTILG</sequence>
<comment type="catalytic activity">
    <reaction evidence="8">
        <text>Preferential cleavage: Arg-|-Xaa, Lys-|-Xaa.</text>
        <dbReference type="EC" id="3.4.21.4"/>
    </reaction>
</comment>
<keyword evidence="4 10" id="KW-0645">Protease</keyword>
<evidence type="ECO:0000256" key="7">
    <source>
        <dbReference type="ARBA" id="ARBA00023157"/>
    </source>
</evidence>
<evidence type="ECO:0000256" key="10">
    <source>
        <dbReference type="RuleBase" id="RU363034"/>
    </source>
</evidence>
<evidence type="ECO:0000313" key="14">
    <source>
        <dbReference type="Proteomes" id="UP000249218"/>
    </source>
</evidence>
<evidence type="ECO:0000313" key="13">
    <source>
        <dbReference type="EMBL" id="PZC75529.1"/>
    </source>
</evidence>
<dbReference type="GO" id="GO:0004252">
    <property type="term" value="F:serine-type endopeptidase activity"/>
    <property type="evidence" value="ECO:0007669"/>
    <property type="project" value="UniProtKB-EC"/>
</dbReference>
<dbReference type="OrthoDB" id="9425590at2759"/>
<dbReference type="InterPro" id="IPR018114">
    <property type="entry name" value="TRYPSIN_HIS"/>
</dbReference>
<dbReference type="PROSITE" id="PS00135">
    <property type="entry name" value="TRYPSIN_SER"/>
    <property type="match status" value="1"/>
</dbReference>
<evidence type="ECO:0000256" key="6">
    <source>
        <dbReference type="ARBA" id="ARBA00022825"/>
    </source>
</evidence>
<dbReference type="PANTHER" id="PTHR24276:SF91">
    <property type="entry name" value="AT26814P-RELATED"/>
    <property type="match status" value="1"/>
</dbReference>
<dbReference type="Gene3D" id="2.40.10.10">
    <property type="entry name" value="Trypsin-like serine proteases"/>
    <property type="match status" value="1"/>
</dbReference>
<dbReference type="PROSITE" id="PS00134">
    <property type="entry name" value="TRYPSIN_HIS"/>
    <property type="match status" value="1"/>
</dbReference>
<keyword evidence="3" id="KW-0964">Secreted</keyword>
<comment type="similarity">
    <text evidence="2">Belongs to the peptidase S1 family.</text>
</comment>
<dbReference type="PROSITE" id="PS50240">
    <property type="entry name" value="TRYPSIN_DOM"/>
    <property type="match status" value="1"/>
</dbReference>
<dbReference type="Proteomes" id="UP000249218">
    <property type="component" value="Unassembled WGS sequence"/>
</dbReference>
<dbReference type="InterPro" id="IPR050430">
    <property type="entry name" value="Peptidase_S1"/>
</dbReference>
<organism evidence="13 14">
    <name type="scientific">Helicoverpa armigera</name>
    <name type="common">Cotton bollworm</name>
    <name type="synonym">Heliothis armigera</name>
    <dbReference type="NCBI Taxonomy" id="29058"/>
    <lineage>
        <taxon>Eukaryota</taxon>
        <taxon>Metazoa</taxon>
        <taxon>Ecdysozoa</taxon>
        <taxon>Arthropoda</taxon>
        <taxon>Hexapoda</taxon>
        <taxon>Insecta</taxon>
        <taxon>Pterygota</taxon>
        <taxon>Neoptera</taxon>
        <taxon>Endopterygota</taxon>
        <taxon>Lepidoptera</taxon>
        <taxon>Glossata</taxon>
        <taxon>Ditrysia</taxon>
        <taxon>Noctuoidea</taxon>
        <taxon>Noctuidae</taxon>
        <taxon>Heliothinae</taxon>
        <taxon>Helicoverpa</taxon>
    </lineage>
</organism>
<gene>
    <name evidence="13" type="primary">HaOG200471</name>
    <name evidence="13" type="ORF">B5X24_HaOG200471</name>
</gene>
<dbReference type="AlphaFoldDB" id="A0A2W1BKF9"/>
<feature type="chain" id="PRO_5016094850" description="trypsin" evidence="11">
    <location>
        <begin position="17"/>
        <end position="260"/>
    </location>
</feature>
<dbReference type="FunFam" id="2.40.10.10:FF:000047">
    <property type="entry name" value="Trypsin eta"/>
    <property type="match status" value="1"/>
</dbReference>
<keyword evidence="11" id="KW-0732">Signal</keyword>
<evidence type="ECO:0000256" key="11">
    <source>
        <dbReference type="SAM" id="SignalP"/>
    </source>
</evidence>
<dbReference type="InterPro" id="IPR033116">
    <property type="entry name" value="TRYPSIN_SER"/>
</dbReference>
<dbReference type="PRINTS" id="PR00722">
    <property type="entry name" value="CHYMOTRYPSIN"/>
</dbReference>
<evidence type="ECO:0000256" key="5">
    <source>
        <dbReference type="ARBA" id="ARBA00022801"/>
    </source>
</evidence>
<dbReference type="InterPro" id="IPR001254">
    <property type="entry name" value="Trypsin_dom"/>
</dbReference>
<evidence type="ECO:0000256" key="8">
    <source>
        <dbReference type="ARBA" id="ARBA00036320"/>
    </source>
</evidence>
<accession>A0A2W1BKF9</accession>
<protein>
    <recommendedName>
        <fullName evidence="9">trypsin</fullName>
        <ecNumber evidence="9">3.4.21.4</ecNumber>
    </recommendedName>
</protein>
<dbReference type="PANTHER" id="PTHR24276">
    <property type="entry name" value="POLYSERASE-RELATED"/>
    <property type="match status" value="1"/>
</dbReference>
<evidence type="ECO:0000259" key="12">
    <source>
        <dbReference type="PROSITE" id="PS50240"/>
    </source>
</evidence>
<dbReference type="Pfam" id="PF00089">
    <property type="entry name" value="Trypsin"/>
    <property type="match status" value="1"/>
</dbReference>
<evidence type="ECO:0000256" key="9">
    <source>
        <dbReference type="ARBA" id="ARBA00038868"/>
    </source>
</evidence>
<feature type="domain" description="Peptidase S1" evidence="12">
    <location>
        <begin position="24"/>
        <end position="256"/>
    </location>
</feature>
<proteinExistence type="inferred from homology"/>
<reference evidence="13 14" key="1">
    <citation type="journal article" date="2017" name="BMC Biol.">
        <title>Genomic innovations, transcriptional plasticity and gene loss underlying the evolution and divergence of two highly polyphagous and invasive Helicoverpa pest species.</title>
        <authorList>
            <person name="Pearce S.L."/>
            <person name="Clarke D.F."/>
            <person name="East P.D."/>
            <person name="Elfekih S."/>
            <person name="Gordon K.H."/>
            <person name="Jermiin L.S."/>
            <person name="McGaughran A."/>
            <person name="Oakeshott J.G."/>
            <person name="Papanikolaou A."/>
            <person name="Perera O.P."/>
            <person name="Rane R.V."/>
            <person name="Richards S."/>
            <person name="Tay W.T."/>
            <person name="Walsh T.K."/>
            <person name="Anderson A."/>
            <person name="Anderson C.J."/>
            <person name="Asgari S."/>
            <person name="Board P.G."/>
            <person name="Bretschneider A."/>
            <person name="Campbell P.M."/>
            <person name="Chertemps T."/>
            <person name="Christeller J.T."/>
            <person name="Coppin C.W."/>
            <person name="Downes S.J."/>
            <person name="Duan G."/>
            <person name="Farnsworth C.A."/>
            <person name="Good R.T."/>
            <person name="Han L.B."/>
            <person name="Han Y.C."/>
            <person name="Hatje K."/>
            <person name="Horne I."/>
            <person name="Huang Y.P."/>
            <person name="Hughes D.S."/>
            <person name="Jacquin-Joly E."/>
            <person name="James W."/>
            <person name="Jhangiani S."/>
            <person name="Kollmar M."/>
            <person name="Kuwar S.S."/>
            <person name="Li S."/>
            <person name="Liu N.Y."/>
            <person name="Maibeche M.T."/>
            <person name="Miller J.R."/>
            <person name="Montagne N."/>
            <person name="Perry T."/>
            <person name="Qu J."/>
            <person name="Song S.V."/>
            <person name="Sutton G.G."/>
            <person name="Vogel H."/>
            <person name="Walenz B.P."/>
            <person name="Xu W."/>
            <person name="Zhang H.J."/>
            <person name="Zou Z."/>
            <person name="Batterham P."/>
            <person name="Edwards O.R."/>
            <person name="Feyereisen R."/>
            <person name="Gibbs R.A."/>
            <person name="Heckel D.G."/>
            <person name="McGrath A."/>
            <person name="Robin C."/>
            <person name="Scherer S.E."/>
            <person name="Worley K.C."/>
            <person name="Wu Y.D."/>
        </authorList>
    </citation>
    <scope>NUCLEOTIDE SEQUENCE [LARGE SCALE GENOMIC DNA]</scope>
    <source>
        <strain evidence="13">Harm_GR_Male_#8</strain>
        <tissue evidence="13">Whole organism</tissue>
    </source>
</reference>
<dbReference type="InterPro" id="IPR001314">
    <property type="entry name" value="Peptidase_S1A"/>
</dbReference>
<name>A0A2W1BKF9_HELAM</name>
<dbReference type="CDD" id="cd00190">
    <property type="entry name" value="Tryp_SPc"/>
    <property type="match status" value="1"/>
</dbReference>
<dbReference type="GO" id="GO:0005576">
    <property type="term" value="C:extracellular region"/>
    <property type="evidence" value="ECO:0007669"/>
    <property type="project" value="UniProtKB-SubCell"/>
</dbReference>
<dbReference type="EMBL" id="KZ149992">
    <property type="protein sequence ID" value="PZC75529.1"/>
    <property type="molecule type" value="Genomic_DNA"/>
</dbReference>
<dbReference type="SUPFAM" id="SSF50494">
    <property type="entry name" value="Trypsin-like serine proteases"/>
    <property type="match status" value="1"/>
</dbReference>
<evidence type="ECO:0000256" key="2">
    <source>
        <dbReference type="ARBA" id="ARBA00007664"/>
    </source>
</evidence>
<keyword evidence="6 10" id="KW-0720">Serine protease</keyword>
<feature type="signal peptide" evidence="11">
    <location>
        <begin position="1"/>
        <end position="16"/>
    </location>
</feature>
<comment type="subcellular location">
    <subcellularLocation>
        <location evidence="1">Secreted</location>
    </subcellularLocation>
</comment>
<keyword evidence="7" id="KW-1015">Disulfide bond</keyword>
<dbReference type="GO" id="GO:0016485">
    <property type="term" value="P:protein processing"/>
    <property type="evidence" value="ECO:0007669"/>
    <property type="project" value="UniProtKB-ARBA"/>
</dbReference>
<evidence type="ECO:0000256" key="4">
    <source>
        <dbReference type="ARBA" id="ARBA00022670"/>
    </source>
</evidence>
<evidence type="ECO:0000256" key="1">
    <source>
        <dbReference type="ARBA" id="ARBA00004613"/>
    </source>
</evidence>
<dbReference type="SMART" id="SM00020">
    <property type="entry name" value="Tryp_SPc"/>
    <property type="match status" value="1"/>
</dbReference>
<dbReference type="EC" id="3.4.21.4" evidence="9"/>
<dbReference type="InterPro" id="IPR009003">
    <property type="entry name" value="Peptidase_S1_PA"/>
</dbReference>
<keyword evidence="5 10" id="KW-0378">Hydrolase</keyword>